<dbReference type="GO" id="GO:0016811">
    <property type="term" value="F:hydrolase activity, acting on carbon-nitrogen (but not peptide) bonds, in linear amides"/>
    <property type="evidence" value="ECO:0007669"/>
    <property type="project" value="TreeGrafter"/>
</dbReference>
<dbReference type="GeneID" id="66578550"/>
<dbReference type="SUPFAM" id="SSF102215">
    <property type="entry name" value="Creatininase"/>
    <property type="match status" value="1"/>
</dbReference>
<proteinExistence type="inferred from homology"/>
<dbReference type="InterPro" id="IPR024087">
    <property type="entry name" value="Creatininase-like_sf"/>
</dbReference>
<keyword evidence="2" id="KW-0479">Metal-binding</keyword>
<reference evidence="6 7" key="1">
    <citation type="submission" date="2018-08" db="EMBL/GenBank/DDBJ databases">
        <title>A genome reference for cultivated species of the human gut microbiota.</title>
        <authorList>
            <person name="Zou Y."/>
            <person name="Xue W."/>
            <person name="Luo G."/>
        </authorList>
    </citation>
    <scope>NUCLEOTIDE SEQUENCE [LARGE SCALE GENOMIC DNA]</scope>
    <source>
        <strain evidence="6 7">AF15-20</strain>
    </source>
</reference>
<dbReference type="PANTHER" id="PTHR35005">
    <property type="entry name" value="3-DEHYDRO-SCYLLO-INOSOSE HYDROLASE"/>
    <property type="match status" value="1"/>
</dbReference>
<evidence type="ECO:0000256" key="5">
    <source>
        <dbReference type="ARBA" id="ARBA00024029"/>
    </source>
</evidence>
<dbReference type="Pfam" id="PF02633">
    <property type="entry name" value="Creatininase"/>
    <property type="match status" value="1"/>
</dbReference>
<dbReference type="EMBL" id="QRYQ01000002">
    <property type="protein sequence ID" value="RGU93750.1"/>
    <property type="molecule type" value="Genomic_DNA"/>
</dbReference>
<dbReference type="Gene3D" id="3.40.50.10310">
    <property type="entry name" value="Creatininase"/>
    <property type="match status" value="1"/>
</dbReference>
<dbReference type="PANTHER" id="PTHR35005:SF1">
    <property type="entry name" value="2-AMINO-5-FORMYLAMINO-6-RIBOSYLAMINOPYRIMIDIN-4(3H)-ONE 5'-MONOPHOSPHATE DEFORMYLASE"/>
    <property type="match status" value="1"/>
</dbReference>
<protein>
    <submittedName>
        <fullName evidence="6">Creatininase family protein</fullName>
    </submittedName>
</protein>
<comment type="similarity">
    <text evidence="5">Belongs to the creatininase superfamily.</text>
</comment>
<dbReference type="GO" id="GO:0046872">
    <property type="term" value="F:metal ion binding"/>
    <property type="evidence" value="ECO:0007669"/>
    <property type="project" value="UniProtKB-KW"/>
</dbReference>
<evidence type="ECO:0000313" key="7">
    <source>
        <dbReference type="Proteomes" id="UP000265489"/>
    </source>
</evidence>
<dbReference type="AlphaFoldDB" id="A0A395WCE1"/>
<comment type="caution">
    <text evidence="6">The sequence shown here is derived from an EMBL/GenBank/DDBJ whole genome shotgun (WGS) entry which is preliminary data.</text>
</comment>
<evidence type="ECO:0000256" key="2">
    <source>
        <dbReference type="ARBA" id="ARBA00022723"/>
    </source>
</evidence>
<comment type="cofactor">
    <cofactor evidence="1">
        <name>Zn(2+)</name>
        <dbReference type="ChEBI" id="CHEBI:29105"/>
    </cofactor>
</comment>
<dbReference type="RefSeq" id="WP_118324534.1">
    <property type="nucleotide sequence ID" value="NZ_CATXNH010000007.1"/>
</dbReference>
<gene>
    <name evidence="6" type="ORF">DWW32_01685</name>
</gene>
<dbReference type="GO" id="GO:0009231">
    <property type="term" value="P:riboflavin biosynthetic process"/>
    <property type="evidence" value="ECO:0007669"/>
    <property type="project" value="TreeGrafter"/>
</dbReference>
<dbReference type="InterPro" id="IPR003785">
    <property type="entry name" value="Creatininase/forma_Hydrolase"/>
</dbReference>
<keyword evidence="4" id="KW-0862">Zinc</keyword>
<evidence type="ECO:0000256" key="1">
    <source>
        <dbReference type="ARBA" id="ARBA00001947"/>
    </source>
</evidence>
<dbReference type="Proteomes" id="UP000265489">
    <property type="component" value="Unassembled WGS sequence"/>
</dbReference>
<keyword evidence="3" id="KW-0378">Hydrolase</keyword>
<accession>A0A395WCE1</accession>
<name>A0A395WCE1_9FIRM</name>
<sequence>MRLERMSWKDCEEYFKDHDMVILTTGSTENHGIHNPLGTDTMIPNKILELVEKQSDVLIAPTLPYGDADFHTEYTGTISIGSDLLEMVMERISDRLYDCGARHFVFLNGHGGNTHALSKVCRHLYKKGAVGTIFDWWTIAGKINPKWAGGHGAGQETAAMLYVDESLVQKDKIEDSTLKVFTPSLTASNAQTVNFKGVDIPVPRSNRLSSDNGWFGKDHPKYATYEWGKEMVEATADFLVEYMKEFQKM</sequence>
<evidence type="ECO:0000256" key="3">
    <source>
        <dbReference type="ARBA" id="ARBA00022801"/>
    </source>
</evidence>
<organism evidence="6 7">
    <name type="scientific">Holdemanella biformis</name>
    <dbReference type="NCBI Taxonomy" id="1735"/>
    <lineage>
        <taxon>Bacteria</taxon>
        <taxon>Bacillati</taxon>
        <taxon>Bacillota</taxon>
        <taxon>Erysipelotrichia</taxon>
        <taxon>Erysipelotrichales</taxon>
        <taxon>Erysipelotrichaceae</taxon>
        <taxon>Holdemanella</taxon>
    </lineage>
</organism>
<evidence type="ECO:0000313" key="6">
    <source>
        <dbReference type="EMBL" id="RGU93750.1"/>
    </source>
</evidence>
<evidence type="ECO:0000256" key="4">
    <source>
        <dbReference type="ARBA" id="ARBA00022833"/>
    </source>
</evidence>